<gene>
    <name evidence="1" type="ORF">PTRG_05526</name>
</gene>
<dbReference type="OMA" id="IGFLYEC"/>
<dbReference type="eggNOG" id="ENOG502SY80">
    <property type="taxonomic scope" value="Eukaryota"/>
</dbReference>
<evidence type="ECO:0000313" key="1">
    <source>
        <dbReference type="EMBL" id="EDU48446.1"/>
    </source>
</evidence>
<name>B2W6T8_PYRTR</name>
<dbReference type="AlphaFoldDB" id="B2W6T8"/>
<reference evidence="2" key="1">
    <citation type="journal article" date="2013" name="G3 (Bethesda)">
        <title>Comparative genomics of a plant-pathogenic fungus, Pyrenophora tritici-repentis, reveals transduplication and the impact of repeat elements on pathogenicity and population divergence.</title>
        <authorList>
            <person name="Manning V.A."/>
            <person name="Pandelova I."/>
            <person name="Dhillon B."/>
            <person name="Wilhelm L.J."/>
            <person name="Goodwin S.B."/>
            <person name="Berlin A.M."/>
            <person name="Figueroa M."/>
            <person name="Freitag M."/>
            <person name="Hane J.K."/>
            <person name="Henrissat B."/>
            <person name="Holman W.H."/>
            <person name="Kodira C.D."/>
            <person name="Martin J."/>
            <person name="Oliver R.P."/>
            <person name="Robbertse B."/>
            <person name="Schackwitz W."/>
            <person name="Schwartz D.C."/>
            <person name="Spatafora J.W."/>
            <person name="Turgeon B.G."/>
            <person name="Yandava C."/>
            <person name="Young S."/>
            <person name="Zhou S."/>
            <person name="Zeng Q."/>
            <person name="Grigoriev I.V."/>
            <person name="Ma L.-J."/>
            <person name="Ciuffetti L.M."/>
        </authorList>
    </citation>
    <scope>NUCLEOTIDE SEQUENCE [LARGE SCALE GENOMIC DNA]</scope>
    <source>
        <strain evidence="2">Pt-1C-BFP</strain>
    </source>
</reference>
<protein>
    <submittedName>
        <fullName evidence="1">Uncharacterized protein</fullName>
    </submittedName>
</protein>
<dbReference type="OrthoDB" id="4776522at2759"/>
<dbReference type="Proteomes" id="UP000001471">
    <property type="component" value="Unassembled WGS sequence"/>
</dbReference>
<proteinExistence type="predicted"/>
<dbReference type="HOGENOM" id="CLU_590703_0_0_1"/>
<dbReference type="InParanoid" id="B2W6T8"/>
<evidence type="ECO:0000313" key="2">
    <source>
        <dbReference type="Proteomes" id="UP000001471"/>
    </source>
</evidence>
<organism evidence="1 2">
    <name type="scientific">Pyrenophora tritici-repentis (strain Pt-1C-BFP)</name>
    <name type="common">Wheat tan spot fungus</name>
    <name type="synonym">Drechslera tritici-repentis</name>
    <dbReference type="NCBI Taxonomy" id="426418"/>
    <lineage>
        <taxon>Eukaryota</taxon>
        <taxon>Fungi</taxon>
        <taxon>Dikarya</taxon>
        <taxon>Ascomycota</taxon>
        <taxon>Pezizomycotina</taxon>
        <taxon>Dothideomycetes</taxon>
        <taxon>Pleosporomycetidae</taxon>
        <taxon>Pleosporales</taxon>
        <taxon>Pleosporineae</taxon>
        <taxon>Pleosporaceae</taxon>
        <taxon>Pyrenophora</taxon>
    </lineage>
</organism>
<dbReference type="EMBL" id="DS231619">
    <property type="protein sequence ID" value="EDU48446.1"/>
    <property type="molecule type" value="Genomic_DNA"/>
</dbReference>
<sequence length="486" mass="53354">MPKRVRAPNCTHVDMDRVFGHDLQCQVCGRSPSIGFLYECKQDRDFVNLVDLLSPQVDKIKPCKSSLRQELEAIGLSESIILTAEKGHYTDKQLEKLKNLKLELNEIISMTEEASQVNDFVSKLTAMVRTPYATDGTYNSVPTKVRAMLLKLDGGRPTKRTRLTSPQKSLGCTFRACHTCRPYYRDRVYISFVGVVNAEFSPMTREDIQRLPTKSAKIMSTIGTKTYKLPSSMTLDTMPSTIPTLTSFATSADVPYPPPSTASTSSSLTFKTTQTDIEEISAQRRPRRRFYKMGRRSSADIARDLSRTTAFFTPQGLKTAVQGIFRPGRESSSEGSNITLPLARTGTVREDLGDESMGEFDLGALRRVRKQKERNELRNGTYTGGFEDVGLHTAGIVDSGSGSNSISTTDSEFSVYSFATDEGGEIKVNGVALTEEAAETHTPDIMAIDVPVPENSGAAVATAEIGGDGRDEMDVDIGLQSIMAQV</sequence>
<accession>B2W6T8</accession>
<dbReference type="STRING" id="426418.B2W6T8"/>